<comment type="similarity">
    <text evidence="1">Belongs to the DprA/Smf family.</text>
</comment>
<dbReference type="EMBL" id="CP097501">
    <property type="protein sequence ID" value="URD67596.1"/>
    <property type="molecule type" value="Genomic_DNA"/>
</dbReference>
<evidence type="ECO:0000256" key="1">
    <source>
        <dbReference type="ARBA" id="ARBA00006525"/>
    </source>
</evidence>
<protein>
    <submittedName>
        <fullName evidence="3">DNA-protecting protein DprA</fullName>
    </submittedName>
</protein>
<name>A0AAE9KZS3_9NEIS</name>
<evidence type="ECO:0000259" key="2">
    <source>
        <dbReference type="Pfam" id="PF02481"/>
    </source>
</evidence>
<sequence length="331" mass="37079">MTHISENAINILTALTFKNIGNAWAFNNLKHLKHSVEICELLEKKVNEPVNEHIFRQRYNDICQQIENLGMNCDGVTALGDSDFPIVRGNVKDSNQPIVIFYKGNLELLSKHHTNLAVIGVLTPDKQIEQDERQMVDSFVHDGANIVSGLALGCDGIAHHQALLSGGKTIAILPSPLNQILPKQHIQLANEIVEQGGLVISEYYKPALDFRTQSKYYIERDRLQALFSDCTVLAASYSPDSKDPNNSKIDSGARHALAKAKEYNLPRAVMYHEKYTSHPMFDLNRQIIKEDSPNAIIISPEQPSSFHNWLKQSLKQETAILKSSEQANLGF</sequence>
<dbReference type="SUPFAM" id="SSF102405">
    <property type="entry name" value="MCP/YpsA-like"/>
    <property type="match status" value="1"/>
</dbReference>
<dbReference type="InterPro" id="IPR057666">
    <property type="entry name" value="DrpA_SLOG"/>
</dbReference>
<reference evidence="3" key="1">
    <citation type="submission" date="2022-05" db="EMBL/GenBank/DDBJ databases">
        <title>Alysiella filiformis genome sequencing.</title>
        <authorList>
            <person name="Viehboeck T."/>
        </authorList>
    </citation>
    <scope>NUCLEOTIDE SEQUENCE</scope>
    <source>
        <strain evidence="3">DSM 2580</strain>
    </source>
</reference>
<dbReference type="RefSeq" id="WP_051531981.1">
    <property type="nucleotide sequence ID" value="NZ_CP097501.1"/>
</dbReference>
<feature type="domain" description="Smf/DprA SLOG" evidence="2">
    <location>
        <begin position="78"/>
        <end position="234"/>
    </location>
</feature>
<evidence type="ECO:0000313" key="4">
    <source>
        <dbReference type="Proteomes" id="UP001056819"/>
    </source>
</evidence>
<accession>A0AAE9KZS3</accession>
<dbReference type="AlphaFoldDB" id="A0AAE9KZS3"/>
<dbReference type="Pfam" id="PF02481">
    <property type="entry name" value="DNA_processg_A"/>
    <property type="match status" value="1"/>
</dbReference>
<dbReference type="PANTHER" id="PTHR43022:SF1">
    <property type="entry name" value="PROTEIN SMF"/>
    <property type="match status" value="1"/>
</dbReference>
<proteinExistence type="inferred from homology"/>
<evidence type="ECO:0000313" key="3">
    <source>
        <dbReference type="EMBL" id="URD67596.1"/>
    </source>
</evidence>
<dbReference type="InterPro" id="IPR003488">
    <property type="entry name" value="DprA"/>
</dbReference>
<dbReference type="PANTHER" id="PTHR43022">
    <property type="entry name" value="PROTEIN SMF"/>
    <property type="match status" value="1"/>
</dbReference>
<dbReference type="GO" id="GO:0009294">
    <property type="term" value="P:DNA-mediated transformation"/>
    <property type="evidence" value="ECO:0007669"/>
    <property type="project" value="InterPro"/>
</dbReference>
<gene>
    <name evidence="3" type="ORF">LNQ82_00075</name>
</gene>
<dbReference type="Gene3D" id="3.40.50.450">
    <property type="match status" value="1"/>
</dbReference>
<dbReference type="Proteomes" id="UP001056819">
    <property type="component" value="Chromosome"/>
</dbReference>
<organism evidence="3 4">
    <name type="scientific">Conchiformibius steedae DSM 2580</name>
    <dbReference type="NCBI Taxonomy" id="1121352"/>
    <lineage>
        <taxon>Bacteria</taxon>
        <taxon>Pseudomonadati</taxon>
        <taxon>Pseudomonadota</taxon>
        <taxon>Betaproteobacteria</taxon>
        <taxon>Neisseriales</taxon>
        <taxon>Neisseriaceae</taxon>
        <taxon>Conchiformibius</taxon>
    </lineage>
</organism>